<dbReference type="InterPro" id="IPR041614">
    <property type="entry name" value="DprA_WH"/>
</dbReference>
<keyword evidence="5" id="KW-1185">Reference proteome</keyword>
<dbReference type="Proteomes" id="UP000280444">
    <property type="component" value="Unassembled WGS sequence"/>
</dbReference>
<dbReference type="InterPro" id="IPR036388">
    <property type="entry name" value="WH-like_DNA-bd_sf"/>
</dbReference>
<dbReference type="Pfam" id="PF17782">
    <property type="entry name" value="WHD_DprA"/>
    <property type="match status" value="1"/>
</dbReference>
<dbReference type="SUPFAM" id="SSF102405">
    <property type="entry name" value="MCP/YpsA-like"/>
    <property type="match status" value="1"/>
</dbReference>
<evidence type="ECO:0000259" key="2">
    <source>
        <dbReference type="Pfam" id="PF02481"/>
    </source>
</evidence>
<dbReference type="NCBIfam" id="TIGR00732">
    <property type="entry name" value="dprA"/>
    <property type="match status" value="1"/>
</dbReference>
<feature type="domain" description="DprA winged helix" evidence="3">
    <location>
        <begin position="322"/>
        <end position="374"/>
    </location>
</feature>
<gene>
    <name evidence="4" type="primary">dprA</name>
    <name evidence="4" type="ORF">EII11_07050</name>
</gene>
<dbReference type="InterPro" id="IPR003488">
    <property type="entry name" value="DprA"/>
</dbReference>
<dbReference type="Gene3D" id="3.40.50.450">
    <property type="match status" value="1"/>
</dbReference>
<sequence>MPERPHWWYAAWWSAIIEPGDAHASALRNALGDDEAYQWVMADQPLPLPAHIAGETARQASWQQCWERWKPRALQARPDEDLGILEGLGGHLLTPSMEQWPQGLRRLGPEEPVALWVLGSLPAQPGVAIVGARASTHYGTRVASDLACDLGQDTLTVISGGAYGIDIAAHSGALAADGRTVAVMAGGVAELYPKAHEQIFSRILAGRGAIISESPPQWRPAKWRFLARNRLIAALSEATIVVEAGRRSGALATARRAMELGLPVGAVPGPVGAEMAAGSNELIRNGATLIRHAQDVQELIGPLAPTLSDELFGAPVARDEGSNALPPAQRRVWEALPQRSSASLERLTRACGLSERETLAALAGLELAGWVTSSASGWRRRAVS</sequence>
<evidence type="ECO:0000313" key="5">
    <source>
        <dbReference type="Proteomes" id="UP000280444"/>
    </source>
</evidence>
<proteinExistence type="inferred from homology"/>
<organism evidence="4 5">
    <name type="scientific">Schaalia canis</name>
    <dbReference type="NCBI Taxonomy" id="100469"/>
    <lineage>
        <taxon>Bacteria</taxon>
        <taxon>Bacillati</taxon>
        <taxon>Actinomycetota</taxon>
        <taxon>Actinomycetes</taxon>
        <taxon>Actinomycetales</taxon>
        <taxon>Actinomycetaceae</taxon>
        <taxon>Schaalia</taxon>
    </lineage>
</organism>
<comment type="caution">
    <text evidence="4">The sequence shown here is derived from an EMBL/GenBank/DDBJ whole genome shotgun (WGS) entry which is preliminary data.</text>
</comment>
<feature type="domain" description="Smf/DprA SLOG" evidence="2">
    <location>
        <begin position="92"/>
        <end position="299"/>
    </location>
</feature>
<dbReference type="PANTHER" id="PTHR43022:SF1">
    <property type="entry name" value="PROTEIN SMF"/>
    <property type="match status" value="1"/>
</dbReference>
<dbReference type="GO" id="GO:0009294">
    <property type="term" value="P:DNA-mediated transformation"/>
    <property type="evidence" value="ECO:0007669"/>
    <property type="project" value="InterPro"/>
</dbReference>
<dbReference type="RefSeq" id="WP_124870692.1">
    <property type="nucleotide sequence ID" value="NZ_RQZF01000006.1"/>
</dbReference>
<reference evidence="4 5" key="1">
    <citation type="submission" date="2018-11" db="EMBL/GenBank/DDBJ databases">
        <title>Genomes From Bacteria Associated with the Canine Oral Cavity: a Test Case for Automated Genome-Based Taxonomic Assignment.</title>
        <authorList>
            <person name="Coil D.A."/>
            <person name="Jospin G."/>
            <person name="Darling A.E."/>
            <person name="Wallis C."/>
            <person name="Davis I.J."/>
            <person name="Harris S."/>
            <person name="Eisen J.A."/>
            <person name="Holcombe L.J."/>
            <person name="O'Flynn C."/>
        </authorList>
    </citation>
    <scope>NUCLEOTIDE SEQUENCE [LARGE SCALE GENOMIC DNA]</scope>
    <source>
        <strain evidence="4 5">OH770</strain>
    </source>
</reference>
<comment type="similarity">
    <text evidence="1">Belongs to the DprA/Smf family.</text>
</comment>
<dbReference type="InterPro" id="IPR057666">
    <property type="entry name" value="DrpA_SLOG"/>
</dbReference>
<dbReference type="OrthoDB" id="9785707at2"/>
<protein>
    <submittedName>
        <fullName evidence="4">DNA-protecting protein DprA</fullName>
    </submittedName>
</protein>
<dbReference type="EMBL" id="RQZF01000006">
    <property type="protein sequence ID" value="RRC95150.1"/>
    <property type="molecule type" value="Genomic_DNA"/>
</dbReference>
<dbReference type="AlphaFoldDB" id="A0A3P1SE20"/>
<name>A0A3P1SE20_9ACTO</name>
<evidence type="ECO:0000259" key="3">
    <source>
        <dbReference type="Pfam" id="PF17782"/>
    </source>
</evidence>
<dbReference type="Pfam" id="PF02481">
    <property type="entry name" value="DNA_processg_A"/>
    <property type="match status" value="1"/>
</dbReference>
<evidence type="ECO:0000256" key="1">
    <source>
        <dbReference type="ARBA" id="ARBA00006525"/>
    </source>
</evidence>
<accession>A0A3P1SE20</accession>
<dbReference type="PANTHER" id="PTHR43022">
    <property type="entry name" value="PROTEIN SMF"/>
    <property type="match status" value="1"/>
</dbReference>
<evidence type="ECO:0000313" key="4">
    <source>
        <dbReference type="EMBL" id="RRC95150.1"/>
    </source>
</evidence>
<dbReference type="Gene3D" id="1.10.10.10">
    <property type="entry name" value="Winged helix-like DNA-binding domain superfamily/Winged helix DNA-binding domain"/>
    <property type="match status" value="1"/>
</dbReference>